<evidence type="ECO:0000259" key="10">
    <source>
        <dbReference type="PROSITE" id="PS51843"/>
    </source>
</evidence>
<dbReference type="Pfam" id="PF00104">
    <property type="entry name" value="Hormone_recep"/>
    <property type="match status" value="1"/>
</dbReference>
<dbReference type="InterPro" id="IPR000536">
    <property type="entry name" value="Nucl_hrmn_rcpt_lig-bd"/>
</dbReference>
<protein>
    <submittedName>
        <fullName evidence="11">Nuclear receptor domain-containing protein</fullName>
    </submittedName>
</protein>
<dbReference type="SUPFAM" id="SSF48508">
    <property type="entry name" value="Nuclear receptor ligand-binding domain"/>
    <property type="match status" value="1"/>
</dbReference>
<dbReference type="InterPro" id="IPR001628">
    <property type="entry name" value="Znf_hrmn_rcpt"/>
</dbReference>
<feature type="domain" description="Nuclear receptor" evidence="9">
    <location>
        <begin position="14"/>
        <end position="72"/>
    </location>
</feature>
<keyword evidence="1" id="KW-0479">Metal-binding</keyword>
<dbReference type="SMART" id="SM00430">
    <property type="entry name" value="HOLI"/>
    <property type="match status" value="1"/>
</dbReference>
<evidence type="ECO:0000256" key="8">
    <source>
        <dbReference type="ARBA" id="ARBA00023242"/>
    </source>
</evidence>
<dbReference type="InterPro" id="IPR013088">
    <property type="entry name" value="Znf_NHR/GATA"/>
</dbReference>
<keyword evidence="6" id="KW-0804">Transcription</keyword>
<evidence type="ECO:0000256" key="4">
    <source>
        <dbReference type="ARBA" id="ARBA00023015"/>
    </source>
</evidence>
<keyword evidence="5" id="KW-0238">DNA-binding</keyword>
<evidence type="ECO:0000256" key="1">
    <source>
        <dbReference type="ARBA" id="ARBA00022723"/>
    </source>
</evidence>
<organism evidence="11">
    <name type="scientific">Soboliphyme baturini</name>
    <dbReference type="NCBI Taxonomy" id="241478"/>
    <lineage>
        <taxon>Eukaryota</taxon>
        <taxon>Metazoa</taxon>
        <taxon>Ecdysozoa</taxon>
        <taxon>Nematoda</taxon>
        <taxon>Enoplea</taxon>
        <taxon>Dorylaimia</taxon>
        <taxon>Dioctophymatida</taxon>
        <taxon>Dioctophymatoidea</taxon>
        <taxon>Soboliphymatidae</taxon>
        <taxon>Soboliphyme</taxon>
    </lineage>
</organism>
<evidence type="ECO:0000256" key="7">
    <source>
        <dbReference type="ARBA" id="ARBA00023170"/>
    </source>
</evidence>
<dbReference type="Gene3D" id="3.30.50.10">
    <property type="entry name" value="Erythroid Transcription Factor GATA-1, subunit A"/>
    <property type="match status" value="1"/>
</dbReference>
<evidence type="ECO:0000259" key="9">
    <source>
        <dbReference type="PROSITE" id="PS51030"/>
    </source>
</evidence>
<dbReference type="SUPFAM" id="SSF57716">
    <property type="entry name" value="Glucocorticoid receptor-like (DNA-binding domain)"/>
    <property type="match status" value="1"/>
</dbReference>
<dbReference type="SMART" id="SM00399">
    <property type="entry name" value="ZnF_C4"/>
    <property type="match status" value="1"/>
</dbReference>
<keyword evidence="7" id="KW-0675">Receptor</keyword>
<dbReference type="InterPro" id="IPR050274">
    <property type="entry name" value="Nuclear_hormone_rcpt_NR2"/>
</dbReference>
<dbReference type="Gene3D" id="1.10.565.10">
    <property type="entry name" value="Retinoid X Receptor"/>
    <property type="match status" value="1"/>
</dbReference>
<dbReference type="PROSITE" id="PS51030">
    <property type="entry name" value="NUCLEAR_REC_DBD_2"/>
    <property type="match status" value="1"/>
</dbReference>
<keyword evidence="3" id="KW-0862">Zinc</keyword>
<feature type="domain" description="NR LBD" evidence="10">
    <location>
        <begin position="100"/>
        <end position="354"/>
    </location>
</feature>
<dbReference type="InterPro" id="IPR035500">
    <property type="entry name" value="NHR-like_dom_sf"/>
</dbReference>
<sequence>LIDTASSNLRDICNELCVVCGDKASGKHYGKIGYVCRGNKDCPVTKFHRNRCQYCRLKKCLAMGMRSESVRSSSFGFVTSPDLSVASAASGSASAAADCSKLADSTTTDKSPPPTSGSDSQVNYCLYRNIYNYICETSSRLLFLSIHWASRVCITLSTIQEAVLKQRWCEIFLIGLLQCAGKFCLNSMLTAVSIHLHTCTLLGQLKIEKYEEVLEQINSLQDLLHRTQQLKLTDMEYGYLKLIICSAPGIFEQLKKSSSSSSFITASPFGSRRQTHTASACNAAHLNDFRKKACREILEQLRRSDCAEDRYTDMLLVLPALRSFNKQILVELFFSGLIGNLQIENVIPFILKMDIQQIFGQVTSAITDMSDS</sequence>
<dbReference type="PANTHER" id="PTHR24083">
    <property type="entry name" value="NUCLEAR HORMONE RECEPTOR"/>
    <property type="match status" value="1"/>
</dbReference>
<name>A0A183IHZ2_9BILA</name>
<evidence type="ECO:0000256" key="3">
    <source>
        <dbReference type="ARBA" id="ARBA00022833"/>
    </source>
</evidence>
<keyword evidence="8" id="KW-0539">Nucleus</keyword>
<accession>A0A183IHZ2</accession>
<evidence type="ECO:0000256" key="5">
    <source>
        <dbReference type="ARBA" id="ARBA00023125"/>
    </source>
</evidence>
<evidence type="ECO:0000313" key="11">
    <source>
        <dbReference type="WBParaSite" id="SBAD_0000339101-mRNA-1"/>
    </source>
</evidence>
<evidence type="ECO:0000256" key="2">
    <source>
        <dbReference type="ARBA" id="ARBA00022771"/>
    </source>
</evidence>
<dbReference type="GO" id="GO:0043565">
    <property type="term" value="F:sequence-specific DNA binding"/>
    <property type="evidence" value="ECO:0007669"/>
    <property type="project" value="InterPro"/>
</dbReference>
<dbReference type="AlphaFoldDB" id="A0A183IHZ2"/>
<dbReference type="PRINTS" id="PR00047">
    <property type="entry name" value="STROIDFINGER"/>
</dbReference>
<dbReference type="GO" id="GO:0008270">
    <property type="term" value="F:zinc ion binding"/>
    <property type="evidence" value="ECO:0007669"/>
    <property type="project" value="UniProtKB-KW"/>
</dbReference>
<keyword evidence="2" id="KW-0863">Zinc-finger</keyword>
<reference evidence="11" key="1">
    <citation type="submission" date="2016-06" db="UniProtKB">
        <authorList>
            <consortium name="WormBaseParasite"/>
        </authorList>
    </citation>
    <scope>IDENTIFICATION</scope>
</reference>
<dbReference type="GO" id="GO:0003700">
    <property type="term" value="F:DNA-binding transcription factor activity"/>
    <property type="evidence" value="ECO:0007669"/>
    <property type="project" value="InterPro"/>
</dbReference>
<proteinExistence type="predicted"/>
<dbReference type="PROSITE" id="PS51843">
    <property type="entry name" value="NR_LBD"/>
    <property type="match status" value="1"/>
</dbReference>
<keyword evidence="4" id="KW-0805">Transcription regulation</keyword>
<dbReference type="WBParaSite" id="SBAD_0000339101-mRNA-1">
    <property type="protein sequence ID" value="SBAD_0000339101-mRNA-1"/>
    <property type="gene ID" value="SBAD_0000339101"/>
</dbReference>
<evidence type="ECO:0000256" key="6">
    <source>
        <dbReference type="ARBA" id="ARBA00023163"/>
    </source>
</evidence>
<dbReference type="Pfam" id="PF00105">
    <property type="entry name" value="zf-C4"/>
    <property type="match status" value="2"/>
</dbReference>